<protein>
    <submittedName>
        <fullName evidence="3">PH domain-containing protein</fullName>
    </submittedName>
</protein>
<dbReference type="Proteomes" id="UP001139521">
    <property type="component" value="Unassembled WGS sequence"/>
</dbReference>
<feature type="transmembrane region" description="Helical" evidence="1">
    <location>
        <begin position="378"/>
        <end position="394"/>
    </location>
</feature>
<keyword evidence="1" id="KW-0472">Membrane</keyword>
<feature type="transmembrane region" description="Helical" evidence="1">
    <location>
        <begin position="400"/>
        <end position="419"/>
    </location>
</feature>
<organism evidence="3 4">
    <name type="scientific">Zunongwangia pacifica</name>
    <dbReference type="NCBI Taxonomy" id="2911062"/>
    <lineage>
        <taxon>Bacteria</taxon>
        <taxon>Pseudomonadati</taxon>
        <taxon>Bacteroidota</taxon>
        <taxon>Flavobacteriia</taxon>
        <taxon>Flavobacteriales</taxon>
        <taxon>Flavobacteriaceae</taxon>
        <taxon>Zunongwangia</taxon>
    </lineage>
</organism>
<evidence type="ECO:0000313" key="4">
    <source>
        <dbReference type="Proteomes" id="UP001139521"/>
    </source>
</evidence>
<dbReference type="AlphaFoldDB" id="A0A9X2A100"/>
<dbReference type="RefSeq" id="WP_249602782.1">
    <property type="nucleotide sequence ID" value="NZ_JAKHSK010000032.1"/>
</dbReference>
<dbReference type="InterPro" id="IPR005182">
    <property type="entry name" value="YdbS-like_PH"/>
</dbReference>
<keyword evidence="1" id="KW-1133">Transmembrane helix</keyword>
<feature type="transmembrane region" description="Helical" evidence="1">
    <location>
        <begin position="239"/>
        <end position="263"/>
    </location>
</feature>
<gene>
    <name evidence="3" type="ORF">L1967_17425</name>
</gene>
<dbReference type="EMBL" id="JAKHSK010000032">
    <property type="protein sequence ID" value="MCL6220076.1"/>
    <property type="molecule type" value="Genomic_DNA"/>
</dbReference>
<dbReference type="InterPro" id="IPR014529">
    <property type="entry name" value="UCP026631"/>
</dbReference>
<dbReference type="PANTHER" id="PTHR34473">
    <property type="entry name" value="UPF0699 TRANSMEMBRANE PROTEIN YDBS"/>
    <property type="match status" value="1"/>
</dbReference>
<dbReference type="Pfam" id="PF03703">
    <property type="entry name" value="bPH_2"/>
    <property type="match status" value="1"/>
</dbReference>
<evidence type="ECO:0000259" key="2">
    <source>
        <dbReference type="Pfam" id="PF03703"/>
    </source>
</evidence>
<feature type="transmembrane region" description="Helical" evidence="1">
    <location>
        <begin position="47"/>
        <end position="68"/>
    </location>
</feature>
<feature type="transmembrane region" description="Helical" evidence="1">
    <location>
        <begin position="12"/>
        <end position="35"/>
    </location>
</feature>
<evidence type="ECO:0000256" key="1">
    <source>
        <dbReference type="SAM" id="Phobius"/>
    </source>
</evidence>
<keyword evidence="4" id="KW-1185">Reference proteome</keyword>
<dbReference type="PIRSF" id="PIRSF026631">
    <property type="entry name" value="UCP026631"/>
    <property type="match status" value="1"/>
</dbReference>
<reference evidence="3" key="1">
    <citation type="submission" date="2022-01" db="EMBL/GenBank/DDBJ databases">
        <title>Genome sequencing of Zunongwangia sp. M21534 genome.</title>
        <authorList>
            <person name="Chen Y."/>
            <person name="Dong C."/>
            <person name="Shao Z."/>
        </authorList>
    </citation>
    <scope>NUCLEOTIDE SEQUENCE</scope>
    <source>
        <strain evidence="3">MCCC M21534</strain>
    </source>
</reference>
<feature type="domain" description="YdbS-like PH" evidence="2">
    <location>
        <begin position="80"/>
        <end position="150"/>
    </location>
</feature>
<sequence>MSKAFSIPQRQSAIGILLIFTSTLYKFVRGFWAALAYFVFKRPDGEALLYISLGVFVLFILIAIYSYVDYRKFLFHIDYEAEEFILKKGVFNSDFVSIPFDKIQQVNFKRGILQRIAGVYSLVIDTAGSKQKEVEIKAVNTEEANQLADILNRLKDGKLTDAETSEGVIDPELTTESAPEEKWTYRLSLATLIKTGLSSNFFRGFGLIFVFISTIFNELNQFFKEETSQWESQFTESVGGIATSSIFLISTFVILLLVLSIFITTAEVFIKYFNLKLTQTKSSLDLQMGLRTNTRVSLKPIRVQILKIITNPIQRRLNLYKAGLWVASSEESNNKNVIQVPGLEKETVQHIKSFLYQSAETESGTTFKPHWVELSRRLIIGAIPVVITAVLQYFTHFIEFGWWVLVTSIYVLLYAIFQFRIYNSMYLRIGEVFITKSYAGWDETIEIVEIYKLQGITVKQPLWYKSRNLVHIVFHNAAGDITFRAVDKAILEKINYCLYSIERTNKAWM</sequence>
<proteinExistence type="predicted"/>
<comment type="caution">
    <text evidence="3">The sequence shown here is derived from an EMBL/GenBank/DDBJ whole genome shotgun (WGS) entry which is preliminary data.</text>
</comment>
<name>A0A9X2A100_9FLAO</name>
<dbReference type="PANTHER" id="PTHR34473:SF2">
    <property type="entry name" value="UPF0699 TRANSMEMBRANE PROTEIN YDBT"/>
    <property type="match status" value="1"/>
</dbReference>
<feature type="transmembrane region" description="Helical" evidence="1">
    <location>
        <begin position="201"/>
        <end position="219"/>
    </location>
</feature>
<evidence type="ECO:0000313" key="3">
    <source>
        <dbReference type="EMBL" id="MCL6220076.1"/>
    </source>
</evidence>
<keyword evidence="1" id="KW-0812">Transmembrane</keyword>
<accession>A0A9X2A100</accession>